<evidence type="ECO:0000313" key="2">
    <source>
        <dbReference type="EMBL" id="TKS56289.1"/>
    </source>
</evidence>
<evidence type="ECO:0000259" key="1">
    <source>
        <dbReference type="Pfam" id="PF13472"/>
    </source>
</evidence>
<comment type="caution">
    <text evidence="2">The sequence shown here is derived from an EMBL/GenBank/DDBJ whole genome shotgun (WGS) entry which is preliminary data.</text>
</comment>
<evidence type="ECO:0000313" key="3">
    <source>
        <dbReference type="Proteomes" id="UP000306552"/>
    </source>
</evidence>
<sequence>MAQQTYLALGDSYSIGEGLKIEKSWPFQLVKSLNSKGFNFDSPNIIAKTGWRTDELIQAIDEKLDDEKQFDLVSLLIGVNNQYQEKSLGQYKREFKELLETAILKSKHKKKGVFVVSIPDYGVTPFAKEKEKTNAIEDLKRYNKFAQKQCQKYGVAFYDITELSAELSQNDDMLIEDRLHPNAKQYGAWVDSFLGNVLEQMNNE</sequence>
<name>A0A4U5TQ38_9FLAO</name>
<dbReference type="CDD" id="cd01832">
    <property type="entry name" value="SGNH_hydrolase_like_1"/>
    <property type="match status" value="1"/>
</dbReference>
<dbReference type="GO" id="GO:0016788">
    <property type="term" value="F:hydrolase activity, acting on ester bonds"/>
    <property type="evidence" value="ECO:0007669"/>
    <property type="project" value="UniProtKB-ARBA"/>
</dbReference>
<dbReference type="Proteomes" id="UP000306552">
    <property type="component" value="Unassembled WGS sequence"/>
</dbReference>
<proteinExistence type="predicted"/>
<dbReference type="EMBL" id="SWMU01000003">
    <property type="protein sequence ID" value="TKS56289.1"/>
    <property type="molecule type" value="Genomic_DNA"/>
</dbReference>
<keyword evidence="3" id="KW-1185">Reference proteome</keyword>
<dbReference type="Pfam" id="PF13472">
    <property type="entry name" value="Lipase_GDSL_2"/>
    <property type="match status" value="1"/>
</dbReference>
<reference evidence="2 3" key="1">
    <citation type="submission" date="2019-04" db="EMBL/GenBank/DDBJ databases">
        <title>Psychroflexus halotolerans sp. nov., isolated from a marine solar saltern.</title>
        <authorList>
            <person name="Feng X."/>
        </authorList>
    </citation>
    <scope>NUCLEOTIDE SEQUENCE [LARGE SCALE GENOMIC DNA]</scope>
    <source>
        <strain evidence="2 3">WDS2C27</strain>
    </source>
</reference>
<protein>
    <submittedName>
        <fullName evidence="2">SGNH/GDSL hydrolase family protein</fullName>
    </submittedName>
</protein>
<organism evidence="2 3">
    <name type="scientific">Mesohalobacter halotolerans</name>
    <dbReference type="NCBI Taxonomy" id="1883405"/>
    <lineage>
        <taxon>Bacteria</taxon>
        <taxon>Pseudomonadati</taxon>
        <taxon>Bacteroidota</taxon>
        <taxon>Flavobacteriia</taxon>
        <taxon>Flavobacteriales</taxon>
        <taxon>Flavobacteriaceae</taxon>
        <taxon>Mesohalobacter</taxon>
    </lineage>
</organism>
<keyword evidence="2" id="KW-0378">Hydrolase</keyword>
<dbReference type="InterPro" id="IPR013830">
    <property type="entry name" value="SGNH_hydro"/>
</dbReference>
<dbReference type="SUPFAM" id="SSF52266">
    <property type="entry name" value="SGNH hydrolase"/>
    <property type="match status" value="1"/>
</dbReference>
<accession>A0A4U5TQ38</accession>
<feature type="domain" description="SGNH hydrolase-type esterase" evidence="1">
    <location>
        <begin position="8"/>
        <end position="186"/>
    </location>
</feature>
<dbReference type="InterPro" id="IPR036514">
    <property type="entry name" value="SGNH_hydro_sf"/>
</dbReference>
<gene>
    <name evidence="2" type="ORF">FCN74_08480</name>
</gene>
<dbReference type="OrthoDB" id="158267at2"/>
<dbReference type="Gene3D" id="3.40.50.1110">
    <property type="entry name" value="SGNH hydrolase"/>
    <property type="match status" value="1"/>
</dbReference>
<dbReference type="AlphaFoldDB" id="A0A4U5TQ38"/>